<sequence>MGEDPKLHLVAWDRVCFPIQQGGLGVRHLIPFNRALLGKWLWRFGLEETHLWRRVVVAKYGVGRGGWTSNTPRGTHGCSLWKHIWMGWEDFSMHIRLEVGFGSRVSLWHDKWCSDCPLKEIFPRLYECSLNQEDSIASVIISQGMGQACVWNVTFGRDCNDWELDQMVTFLSLLHTHTPRGDDGDKLVWGPCRKGIFDSRSFYHVLHTPLEICFPWKGIWGMKSPPRFAFFMWTVAWGCILTCDNLKKKGFVLAGWCCMCKNADETVDHLLLHCWFARQLWNFVFQFVGIDWVLPLNVPNLLFGWWNWFGKRSSGVWNLIPSCLMWTIWRERNKRTFENMESCG</sequence>
<gene>
    <name evidence="2" type="ORF">FSB_LOCUS42068</name>
</gene>
<dbReference type="PANTHER" id="PTHR36617">
    <property type="entry name" value="PROTEIN, PUTATIVE-RELATED"/>
    <property type="match status" value="1"/>
</dbReference>
<dbReference type="InterPro" id="IPR026960">
    <property type="entry name" value="RVT-Znf"/>
</dbReference>
<dbReference type="Pfam" id="PF13966">
    <property type="entry name" value="zf-RVT"/>
    <property type="match status" value="1"/>
</dbReference>
<protein>
    <recommendedName>
        <fullName evidence="1">Reverse transcriptase zinc-binding domain-containing protein</fullName>
    </recommendedName>
</protein>
<evidence type="ECO:0000313" key="2">
    <source>
        <dbReference type="EMBL" id="SPD14186.1"/>
    </source>
</evidence>
<dbReference type="EMBL" id="OIVN01003890">
    <property type="protein sequence ID" value="SPD14186.1"/>
    <property type="molecule type" value="Genomic_DNA"/>
</dbReference>
<name>A0A2N9HIZ1_FAGSY</name>
<reference evidence="2" key="1">
    <citation type="submission" date="2018-02" db="EMBL/GenBank/DDBJ databases">
        <authorList>
            <person name="Cohen D.B."/>
            <person name="Kent A.D."/>
        </authorList>
    </citation>
    <scope>NUCLEOTIDE SEQUENCE</scope>
</reference>
<dbReference type="PANTHER" id="PTHR36617:SF16">
    <property type="entry name" value="OS04G0516500 PROTEIN"/>
    <property type="match status" value="1"/>
</dbReference>
<organism evidence="2">
    <name type="scientific">Fagus sylvatica</name>
    <name type="common">Beechnut</name>
    <dbReference type="NCBI Taxonomy" id="28930"/>
    <lineage>
        <taxon>Eukaryota</taxon>
        <taxon>Viridiplantae</taxon>
        <taxon>Streptophyta</taxon>
        <taxon>Embryophyta</taxon>
        <taxon>Tracheophyta</taxon>
        <taxon>Spermatophyta</taxon>
        <taxon>Magnoliopsida</taxon>
        <taxon>eudicotyledons</taxon>
        <taxon>Gunneridae</taxon>
        <taxon>Pentapetalae</taxon>
        <taxon>rosids</taxon>
        <taxon>fabids</taxon>
        <taxon>Fagales</taxon>
        <taxon>Fagaceae</taxon>
        <taxon>Fagus</taxon>
    </lineage>
</organism>
<feature type="domain" description="Reverse transcriptase zinc-binding" evidence="1">
    <location>
        <begin position="197"/>
        <end position="281"/>
    </location>
</feature>
<evidence type="ECO:0000259" key="1">
    <source>
        <dbReference type="Pfam" id="PF13966"/>
    </source>
</evidence>
<proteinExistence type="predicted"/>
<accession>A0A2N9HIZ1</accession>
<dbReference type="AlphaFoldDB" id="A0A2N9HIZ1"/>